<sequence length="195" mass="21157">MLALLLFLGVCASRALADDCWTLCRLDCNWHQKCIVNYTYCECALDGGKVFATLLPFLAVIGAYYAFRHFCKDNGREGQVNSHQAERDVPVIVEREIISVIVEREVIHQERAAPEVPAVLEPPAQSPSPAKVTSPSKATLAERVRFLRAELDIGADVVAPADVVAHAEAQLKMTPALGASLADRCNAVVDNLGGM</sequence>
<dbReference type="AlphaFoldDB" id="A0A8J5XAU6"/>
<keyword evidence="1" id="KW-0732">Signal</keyword>
<dbReference type="EMBL" id="JAGTXO010000031">
    <property type="protein sequence ID" value="KAG8460694.1"/>
    <property type="molecule type" value="Genomic_DNA"/>
</dbReference>
<keyword evidence="3" id="KW-1185">Reference proteome</keyword>
<proteinExistence type="predicted"/>
<gene>
    <name evidence="2" type="ORF">KFE25_011469</name>
</gene>
<accession>A0A8J5XAU6</accession>
<organism evidence="2 3">
    <name type="scientific">Diacronema lutheri</name>
    <name type="common">Unicellular marine alga</name>
    <name type="synonym">Monochrysis lutheri</name>
    <dbReference type="NCBI Taxonomy" id="2081491"/>
    <lineage>
        <taxon>Eukaryota</taxon>
        <taxon>Haptista</taxon>
        <taxon>Haptophyta</taxon>
        <taxon>Pavlovophyceae</taxon>
        <taxon>Pavlovales</taxon>
        <taxon>Pavlovaceae</taxon>
        <taxon>Diacronema</taxon>
    </lineage>
</organism>
<evidence type="ECO:0000256" key="1">
    <source>
        <dbReference type="SAM" id="SignalP"/>
    </source>
</evidence>
<comment type="caution">
    <text evidence="2">The sequence shown here is derived from an EMBL/GenBank/DDBJ whole genome shotgun (WGS) entry which is preliminary data.</text>
</comment>
<protein>
    <submittedName>
        <fullName evidence="2">Uncharacterized protein</fullName>
    </submittedName>
</protein>
<reference evidence="2" key="1">
    <citation type="submission" date="2021-05" db="EMBL/GenBank/DDBJ databases">
        <title>The genome of the haptophyte Pavlova lutheri (Diacronema luteri, Pavlovales) - a model for lipid biosynthesis in eukaryotic algae.</title>
        <authorList>
            <person name="Hulatt C.J."/>
            <person name="Posewitz M.C."/>
        </authorList>
    </citation>
    <scope>NUCLEOTIDE SEQUENCE</scope>
    <source>
        <strain evidence="2">NIVA-4/92</strain>
    </source>
</reference>
<name>A0A8J5XAU6_DIALT</name>
<evidence type="ECO:0000313" key="2">
    <source>
        <dbReference type="EMBL" id="KAG8460694.1"/>
    </source>
</evidence>
<evidence type="ECO:0000313" key="3">
    <source>
        <dbReference type="Proteomes" id="UP000751190"/>
    </source>
</evidence>
<feature type="chain" id="PRO_5035316646" evidence="1">
    <location>
        <begin position="18"/>
        <end position="195"/>
    </location>
</feature>
<dbReference type="Proteomes" id="UP000751190">
    <property type="component" value="Unassembled WGS sequence"/>
</dbReference>
<feature type="signal peptide" evidence="1">
    <location>
        <begin position="1"/>
        <end position="17"/>
    </location>
</feature>